<organism evidence="1 2">
    <name type="scientific">Panagrolaimus sp. ES5</name>
    <dbReference type="NCBI Taxonomy" id="591445"/>
    <lineage>
        <taxon>Eukaryota</taxon>
        <taxon>Metazoa</taxon>
        <taxon>Ecdysozoa</taxon>
        <taxon>Nematoda</taxon>
        <taxon>Chromadorea</taxon>
        <taxon>Rhabditida</taxon>
        <taxon>Tylenchina</taxon>
        <taxon>Panagrolaimomorpha</taxon>
        <taxon>Panagrolaimoidea</taxon>
        <taxon>Panagrolaimidae</taxon>
        <taxon>Panagrolaimus</taxon>
    </lineage>
</organism>
<proteinExistence type="predicted"/>
<dbReference type="WBParaSite" id="ES5_v2.g17544.t1">
    <property type="protein sequence ID" value="ES5_v2.g17544.t1"/>
    <property type="gene ID" value="ES5_v2.g17544"/>
</dbReference>
<sequence>MVTNAGCIDKDLPYLQENAQKWRSNGKDVDVKVLEGRGLIAVQGPEMVQLLQGETDIDLNKLYFMQSAIGTVFDVPNCRVTRCGYTGEDGVEISIDQKEAANVIEKMLQSKNANAKLAGLGARDALRVEAGLCLYGSDINEITTPVEAAIAFVVAKRRRQTLWIQWIKRLFITSGCPSPCLGKNIAVGYVDKQDAKIGKQLYVDFGKKSLSITVAKMPFVPSKYYTK</sequence>
<protein>
    <submittedName>
        <fullName evidence="2">Aminomethyltransferase</fullName>
    </submittedName>
</protein>
<reference evidence="2" key="1">
    <citation type="submission" date="2022-11" db="UniProtKB">
        <authorList>
            <consortium name="WormBaseParasite"/>
        </authorList>
    </citation>
    <scope>IDENTIFICATION</scope>
</reference>
<name>A0AC34FLU8_9BILA</name>
<evidence type="ECO:0000313" key="2">
    <source>
        <dbReference type="WBParaSite" id="ES5_v2.g17544.t1"/>
    </source>
</evidence>
<evidence type="ECO:0000313" key="1">
    <source>
        <dbReference type="Proteomes" id="UP000887579"/>
    </source>
</evidence>
<dbReference type="Proteomes" id="UP000887579">
    <property type="component" value="Unplaced"/>
</dbReference>
<accession>A0AC34FLU8</accession>